<proteinExistence type="predicted"/>
<dbReference type="PANTHER" id="PTHR36978">
    <property type="entry name" value="P-LOOP CONTAINING NUCLEOTIDE TRIPHOSPHATE HYDROLASE"/>
    <property type="match status" value="1"/>
</dbReference>
<gene>
    <name evidence="2" type="ORF">M409DRAFT_65892</name>
</gene>
<dbReference type="Gene3D" id="3.40.50.300">
    <property type="entry name" value="P-loop containing nucleotide triphosphate hydrolases"/>
    <property type="match status" value="1"/>
</dbReference>
<keyword evidence="1" id="KW-1133">Transmembrane helix</keyword>
<evidence type="ECO:0000313" key="2">
    <source>
        <dbReference type="EMBL" id="KAF2167773.1"/>
    </source>
</evidence>
<dbReference type="InterPro" id="IPR040632">
    <property type="entry name" value="Sulfotransfer_4"/>
</dbReference>
<keyword evidence="1" id="KW-0472">Membrane</keyword>
<dbReference type="Proteomes" id="UP000799537">
    <property type="component" value="Unassembled WGS sequence"/>
</dbReference>
<dbReference type="Pfam" id="PF17784">
    <property type="entry name" value="Sulfotransfer_4"/>
    <property type="match status" value="1"/>
</dbReference>
<name>A0A6A6CMC8_ZASCE</name>
<dbReference type="RefSeq" id="XP_033668662.1">
    <property type="nucleotide sequence ID" value="XM_033816709.1"/>
</dbReference>
<dbReference type="AlphaFoldDB" id="A0A6A6CMC8"/>
<protein>
    <recommendedName>
        <fullName evidence="4">NAD dependent epimerase/dehydratase</fullName>
    </recommendedName>
</protein>
<sequence length="260" mass="29996">MPAKQCTDGSDDTYRTGTASLHTALSRLGYRVYHFSELVRNGRRDMDLLHEALVLKHRRDGDKDERQLYGPQEFDKIWGKYDAVGGLPGFAFVDELVAYYPQAQFIMTDRNVDSWARAMRATCLVEVGSWSWYFRSWYDSQHASPLRRLIQAWIHQLCRSDFGDELREAYIDHVQHCLKIIPKEKLLIMRFGQESDWHDLCDFLGKTVPDMPYPVVDDELEVLQTQGQTWLPQSRLAFGKAVAFALGAVLTAASCWLLIE</sequence>
<evidence type="ECO:0008006" key="4">
    <source>
        <dbReference type="Google" id="ProtNLM"/>
    </source>
</evidence>
<keyword evidence="1" id="KW-0812">Transmembrane</keyword>
<feature type="transmembrane region" description="Helical" evidence="1">
    <location>
        <begin position="241"/>
        <end position="259"/>
    </location>
</feature>
<reference evidence="2" key="1">
    <citation type="journal article" date="2020" name="Stud. Mycol.">
        <title>101 Dothideomycetes genomes: a test case for predicting lifestyles and emergence of pathogens.</title>
        <authorList>
            <person name="Haridas S."/>
            <person name="Albert R."/>
            <person name="Binder M."/>
            <person name="Bloem J."/>
            <person name="Labutti K."/>
            <person name="Salamov A."/>
            <person name="Andreopoulos B."/>
            <person name="Baker S."/>
            <person name="Barry K."/>
            <person name="Bills G."/>
            <person name="Bluhm B."/>
            <person name="Cannon C."/>
            <person name="Castanera R."/>
            <person name="Culley D."/>
            <person name="Daum C."/>
            <person name="Ezra D."/>
            <person name="Gonzalez J."/>
            <person name="Henrissat B."/>
            <person name="Kuo A."/>
            <person name="Liang C."/>
            <person name="Lipzen A."/>
            <person name="Lutzoni F."/>
            <person name="Magnuson J."/>
            <person name="Mondo S."/>
            <person name="Nolan M."/>
            <person name="Ohm R."/>
            <person name="Pangilinan J."/>
            <person name="Park H.-J."/>
            <person name="Ramirez L."/>
            <person name="Alfaro M."/>
            <person name="Sun H."/>
            <person name="Tritt A."/>
            <person name="Yoshinaga Y."/>
            <person name="Zwiers L.-H."/>
            <person name="Turgeon B."/>
            <person name="Goodwin S."/>
            <person name="Spatafora J."/>
            <person name="Crous P."/>
            <person name="Grigoriev I."/>
        </authorList>
    </citation>
    <scope>NUCLEOTIDE SEQUENCE</scope>
    <source>
        <strain evidence="2">ATCC 36951</strain>
    </source>
</reference>
<accession>A0A6A6CMC8</accession>
<organism evidence="2 3">
    <name type="scientific">Zasmidium cellare ATCC 36951</name>
    <dbReference type="NCBI Taxonomy" id="1080233"/>
    <lineage>
        <taxon>Eukaryota</taxon>
        <taxon>Fungi</taxon>
        <taxon>Dikarya</taxon>
        <taxon>Ascomycota</taxon>
        <taxon>Pezizomycotina</taxon>
        <taxon>Dothideomycetes</taxon>
        <taxon>Dothideomycetidae</taxon>
        <taxon>Mycosphaerellales</taxon>
        <taxon>Mycosphaerellaceae</taxon>
        <taxon>Zasmidium</taxon>
    </lineage>
</organism>
<dbReference type="PANTHER" id="PTHR36978:SF4">
    <property type="entry name" value="P-LOOP CONTAINING NUCLEOSIDE TRIPHOSPHATE HYDROLASE PROTEIN"/>
    <property type="match status" value="1"/>
</dbReference>
<evidence type="ECO:0000313" key="3">
    <source>
        <dbReference type="Proteomes" id="UP000799537"/>
    </source>
</evidence>
<dbReference type="InterPro" id="IPR027417">
    <property type="entry name" value="P-loop_NTPase"/>
</dbReference>
<dbReference type="GeneID" id="54569981"/>
<dbReference type="OrthoDB" id="408152at2759"/>
<keyword evidence="3" id="KW-1185">Reference proteome</keyword>
<dbReference type="EMBL" id="ML993592">
    <property type="protein sequence ID" value="KAF2167773.1"/>
    <property type="molecule type" value="Genomic_DNA"/>
</dbReference>
<evidence type="ECO:0000256" key="1">
    <source>
        <dbReference type="SAM" id="Phobius"/>
    </source>
</evidence>
<dbReference type="SUPFAM" id="SSF52540">
    <property type="entry name" value="P-loop containing nucleoside triphosphate hydrolases"/>
    <property type="match status" value="1"/>
</dbReference>